<evidence type="ECO:0000313" key="1">
    <source>
        <dbReference type="EMBL" id="AIA80092.1"/>
    </source>
</evidence>
<gene>
    <name evidence="1" type="ORF">JS09_0125</name>
</gene>
<dbReference type="InterPro" id="IPR019725">
    <property type="entry name" value="Phage_T4_P15K_Rpol-bd"/>
</dbReference>
<keyword evidence="2" id="KW-1185">Reference proteome</keyword>
<dbReference type="OrthoDB" id="12948at10239"/>
<dbReference type="GeneID" id="19524850"/>
<name>A0A060BH66_9CAUD</name>
<dbReference type="RefSeq" id="YP_009037448.1">
    <property type="nucleotide sequence ID" value="NC_024124.2"/>
</dbReference>
<dbReference type="Proteomes" id="UP000019733">
    <property type="component" value="Segment"/>
</dbReference>
<dbReference type="KEGG" id="vg:19524850"/>
<organism evidence="1 2">
    <name type="scientific">Escherichia phage vB_EcoM_JS09</name>
    <dbReference type="NCBI Taxonomy" id="1430444"/>
    <lineage>
        <taxon>Viruses</taxon>
        <taxon>Duplodnaviria</taxon>
        <taxon>Heunggongvirae</taxon>
        <taxon>Uroviricota</taxon>
        <taxon>Caudoviricetes</taxon>
        <taxon>Pantevenvirales</taxon>
        <taxon>Straboviridae</taxon>
        <taxon>Tevenvirinae</taxon>
        <taxon>Mosigvirus</taxon>
        <taxon>Mosigvirus JS09</taxon>
    </lineage>
</organism>
<protein>
    <submittedName>
        <fullName evidence="1">RNA polymerase binding protein</fullName>
    </submittedName>
</protein>
<reference evidence="1" key="1">
    <citation type="submission" date="2015-07" db="EMBL/GenBank/DDBJ databases">
        <title>Isolation and characterization of a novel lytic T4-like coliphage vB_EcoM_JS09 infecting APEC.</title>
        <authorList>
            <person name="Zhou Y."/>
            <person name="Bao H.D."/>
            <person name="Zhang H."/>
            <person name="Wang R."/>
        </authorList>
    </citation>
    <scope>NUCLEOTIDE SEQUENCE</scope>
</reference>
<evidence type="ECO:0000313" key="2">
    <source>
        <dbReference type="Proteomes" id="UP000019733"/>
    </source>
</evidence>
<dbReference type="Pfam" id="PF10789">
    <property type="entry name" value="Phage_RpbA"/>
    <property type="match status" value="1"/>
</dbReference>
<accession>A0A060BH66</accession>
<dbReference type="EMBL" id="KF582788">
    <property type="protein sequence ID" value="AIA80092.1"/>
    <property type="molecule type" value="Genomic_DNA"/>
</dbReference>
<sequence length="138" mass="15552">MFTTAKGFTAADLKVTSIRTDANPHNHNRVRKAWVLHCDDASAKKLQSLPQETRFMIYGFIDNDVSDMWIHLMRKHYKDSIEAGGKIVLDKDGSERLEDLYCVDADEQLIAAGEIVASKIPEYIESLPEAIKKQMVAA</sequence>
<proteinExistence type="predicted"/>